<comment type="caution">
    <text evidence="1">The sequence shown here is derived from an EMBL/GenBank/DDBJ whole genome shotgun (WGS) entry which is preliminary data.</text>
</comment>
<protein>
    <submittedName>
        <fullName evidence="1">Uncharacterized protein</fullName>
    </submittedName>
</protein>
<sequence length="71" mass="8444">MNKFNPRKLTLSKWTASAPINREKHFIVTKLLCDEQGTPLQIELQAVYSGRTELLDWQVLRDENRWLMGWK</sequence>
<reference evidence="1" key="1">
    <citation type="submission" date="2023-07" db="EMBL/GenBank/DDBJ databases">
        <title>Sorghum-associated microbial communities from plants grown in Nebraska, USA.</title>
        <authorList>
            <person name="Schachtman D."/>
        </authorList>
    </citation>
    <scope>NUCLEOTIDE SEQUENCE</scope>
    <source>
        <strain evidence="1">BE56</strain>
    </source>
</reference>
<organism evidence="1 2">
    <name type="scientific">Pseudomonas hunanensis</name>
    <dbReference type="NCBI Taxonomy" id="1247546"/>
    <lineage>
        <taxon>Bacteria</taxon>
        <taxon>Pseudomonadati</taxon>
        <taxon>Pseudomonadota</taxon>
        <taxon>Gammaproteobacteria</taxon>
        <taxon>Pseudomonadales</taxon>
        <taxon>Pseudomonadaceae</taxon>
        <taxon>Pseudomonas</taxon>
    </lineage>
</organism>
<name>A0ACC6JXR7_9PSED</name>
<evidence type="ECO:0000313" key="2">
    <source>
        <dbReference type="Proteomes" id="UP001259587"/>
    </source>
</evidence>
<dbReference type="Proteomes" id="UP001259587">
    <property type="component" value="Unassembled WGS sequence"/>
</dbReference>
<dbReference type="EMBL" id="JAVDTH010000002">
    <property type="protein sequence ID" value="MDR6710966.1"/>
    <property type="molecule type" value="Genomic_DNA"/>
</dbReference>
<keyword evidence="2" id="KW-1185">Reference proteome</keyword>
<accession>A0ACC6JXR7</accession>
<gene>
    <name evidence="1" type="ORF">J2W83_000556</name>
</gene>
<proteinExistence type="predicted"/>
<evidence type="ECO:0000313" key="1">
    <source>
        <dbReference type="EMBL" id="MDR6710966.1"/>
    </source>
</evidence>